<dbReference type="AlphaFoldDB" id="A0A1M3KYB1"/>
<keyword evidence="3" id="KW-0732">Signal</keyword>
<reference evidence="5 6" key="1">
    <citation type="submission" date="2016-09" db="EMBL/GenBank/DDBJ databases">
        <title>Genome-resolved meta-omics ties microbial dynamics to process performance in biotechnology for thiocyanate degradation.</title>
        <authorList>
            <person name="Kantor R.S."/>
            <person name="Huddy R.J."/>
            <person name="Iyer R."/>
            <person name="Thomas B.C."/>
            <person name="Brown C.T."/>
            <person name="Anantharaman K."/>
            <person name="Tringe S."/>
            <person name="Hettich R.L."/>
            <person name="Harrison S.T."/>
            <person name="Banfield J.F."/>
        </authorList>
    </citation>
    <scope>NUCLEOTIDE SEQUENCE [LARGE SCALE GENOMIC DNA]</scope>
    <source>
        <strain evidence="5">59-99</strain>
    </source>
</reference>
<evidence type="ECO:0000313" key="5">
    <source>
        <dbReference type="EMBL" id="OJX57373.1"/>
    </source>
</evidence>
<evidence type="ECO:0000259" key="4">
    <source>
        <dbReference type="Pfam" id="PF25954"/>
    </source>
</evidence>
<dbReference type="Proteomes" id="UP000184233">
    <property type="component" value="Unassembled WGS sequence"/>
</dbReference>
<feature type="chain" id="PRO_5012002064" description="CusB-like beta-barrel domain-containing protein" evidence="3">
    <location>
        <begin position="21"/>
        <end position="355"/>
    </location>
</feature>
<dbReference type="GO" id="GO:0015562">
    <property type="term" value="F:efflux transmembrane transporter activity"/>
    <property type="evidence" value="ECO:0007669"/>
    <property type="project" value="TreeGrafter"/>
</dbReference>
<dbReference type="EMBL" id="MKVH01000024">
    <property type="protein sequence ID" value="OJX57373.1"/>
    <property type="molecule type" value="Genomic_DNA"/>
</dbReference>
<dbReference type="Gene3D" id="2.40.30.170">
    <property type="match status" value="1"/>
</dbReference>
<dbReference type="PANTHER" id="PTHR30469:SF15">
    <property type="entry name" value="HLYD FAMILY OF SECRETION PROTEINS"/>
    <property type="match status" value="1"/>
</dbReference>
<dbReference type="InterPro" id="IPR006143">
    <property type="entry name" value="RND_pump_MFP"/>
</dbReference>
<dbReference type="PANTHER" id="PTHR30469">
    <property type="entry name" value="MULTIDRUG RESISTANCE PROTEIN MDTA"/>
    <property type="match status" value="1"/>
</dbReference>
<accession>A0A1M3KYB1</accession>
<protein>
    <recommendedName>
        <fullName evidence="4">CusB-like beta-barrel domain-containing protein</fullName>
    </recommendedName>
</protein>
<dbReference type="Gene3D" id="2.40.420.20">
    <property type="match status" value="1"/>
</dbReference>
<dbReference type="Gene3D" id="2.40.50.100">
    <property type="match status" value="1"/>
</dbReference>
<comment type="caution">
    <text evidence="5">The sequence shown here is derived from an EMBL/GenBank/DDBJ whole genome shotgun (WGS) entry which is preliminary data.</text>
</comment>
<feature type="coiled-coil region" evidence="2">
    <location>
        <begin position="101"/>
        <end position="128"/>
    </location>
</feature>
<evidence type="ECO:0000313" key="6">
    <source>
        <dbReference type="Proteomes" id="UP000184233"/>
    </source>
</evidence>
<sequence>MNHHSILASMALGAALIVTACSHDTGKAAAGHQAAAQSIPVHTAPVVHQTTTDVDPITASGLVASELEARLSFKTGGIIRTIDVREGERVRKGQLLATLDLTEIDAQVGQAQEALAKTERDMHRVRNLYRDSVATLEQIQNATTAYELAQRTLEIARYNRSFSEIRATNDGVILKKLSNEGELTAPGTPVLVLNGTGPQNWKIIVSVPDKDWVRLRAGDRATVTLDAFPDRTFGATITTVGQGADPRSGLYQAELRLTDAPRELAAGLFARATITPATGQASAMALVPIDAIIEGNGSQAFVFAADNGKARRVSIRIDRIRTNDVSITGPLDGVTSVITGGSAYVTDGATIRVVR</sequence>
<dbReference type="InterPro" id="IPR058792">
    <property type="entry name" value="Beta-barrel_RND_2"/>
</dbReference>
<evidence type="ECO:0000256" key="3">
    <source>
        <dbReference type="SAM" id="SignalP"/>
    </source>
</evidence>
<proteinExistence type="inferred from homology"/>
<evidence type="ECO:0000256" key="1">
    <source>
        <dbReference type="ARBA" id="ARBA00009477"/>
    </source>
</evidence>
<keyword evidence="2" id="KW-0175">Coiled coil</keyword>
<dbReference type="STRING" id="1895771.BGO89_11500"/>
<dbReference type="SUPFAM" id="SSF111369">
    <property type="entry name" value="HlyD-like secretion proteins"/>
    <property type="match status" value="1"/>
</dbReference>
<feature type="signal peptide" evidence="3">
    <location>
        <begin position="1"/>
        <end position="20"/>
    </location>
</feature>
<dbReference type="NCBIfam" id="TIGR01730">
    <property type="entry name" value="RND_mfp"/>
    <property type="match status" value="1"/>
</dbReference>
<evidence type="ECO:0000256" key="2">
    <source>
        <dbReference type="SAM" id="Coils"/>
    </source>
</evidence>
<comment type="similarity">
    <text evidence="1">Belongs to the membrane fusion protein (MFP) (TC 8.A.1) family.</text>
</comment>
<name>A0A1M3KYB1_9BACT</name>
<dbReference type="GO" id="GO:1990281">
    <property type="term" value="C:efflux pump complex"/>
    <property type="evidence" value="ECO:0007669"/>
    <property type="project" value="TreeGrafter"/>
</dbReference>
<organism evidence="5 6">
    <name type="scientific">Candidatus Kapaibacterium thiocyanatum</name>
    <dbReference type="NCBI Taxonomy" id="1895771"/>
    <lineage>
        <taxon>Bacteria</taxon>
        <taxon>Pseudomonadati</taxon>
        <taxon>Candidatus Kapaibacteriota</taxon>
        <taxon>Candidatus Kapaibacteriia</taxon>
        <taxon>Candidatus Kapaibacteriales</taxon>
        <taxon>Candidatus Kapaibacteriaceae</taxon>
        <taxon>Candidatus Kapaibacterium</taxon>
    </lineage>
</organism>
<gene>
    <name evidence="5" type="ORF">BGO89_11500</name>
</gene>
<feature type="domain" description="CusB-like beta-barrel" evidence="4">
    <location>
        <begin position="203"/>
        <end position="276"/>
    </location>
</feature>
<dbReference type="Gene3D" id="1.10.287.470">
    <property type="entry name" value="Helix hairpin bin"/>
    <property type="match status" value="1"/>
</dbReference>
<dbReference type="Pfam" id="PF25954">
    <property type="entry name" value="Beta-barrel_RND_2"/>
    <property type="match status" value="1"/>
</dbReference>